<feature type="domain" description="Rhodopsin" evidence="7">
    <location>
        <begin position="111"/>
        <end position="255"/>
    </location>
</feature>
<comment type="subcellular location">
    <subcellularLocation>
        <location evidence="1">Membrane</location>
        <topology evidence="1">Multi-pass membrane protein</topology>
    </subcellularLocation>
</comment>
<name>A0A9P1H1W7_9PEZI</name>
<keyword evidence="4 6" id="KW-0472">Membrane</keyword>
<evidence type="ECO:0000256" key="3">
    <source>
        <dbReference type="ARBA" id="ARBA00022989"/>
    </source>
</evidence>
<feature type="transmembrane region" description="Helical" evidence="6">
    <location>
        <begin position="89"/>
        <end position="106"/>
    </location>
</feature>
<accession>A0A9P1H1W7</accession>
<dbReference type="PANTHER" id="PTHR33048:SF47">
    <property type="entry name" value="INTEGRAL MEMBRANE PROTEIN-RELATED"/>
    <property type="match status" value="1"/>
</dbReference>
<feature type="transmembrane region" description="Helical" evidence="6">
    <location>
        <begin position="12"/>
        <end position="33"/>
    </location>
</feature>
<keyword evidence="9" id="KW-1185">Reference proteome</keyword>
<reference evidence="8" key="1">
    <citation type="submission" date="2022-11" db="EMBL/GenBank/DDBJ databases">
        <authorList>
            <person name="Scott C."/>
            <person name="Bruce N."/>
        </authorList>
    </citation>
    <scope>NUCLEOTIDE SEQUENCE</scope>
</reference>
<keyword evidence="2 6" id="KW-0812">Transmembrane</keyword>
<feature type="transmembrane region" description="Helical" evidence="6">
    <location>
        <begin position="45"/>
        <end position="69"/>
    </location>
</feature>
<comment type="caution">
    <text evidence="8">The sequence shown here is derived from an EMBL/GenBank/DDBJ whole genome shotgun (WGS) entry which is preliminary data.</text>
</comment>
<dbReference type="AlphaFoldDB" id="A0A9P1H1W7"/>
<dbReference type="EMBL" id="CALLCH030000010">
    <property type="protein sequence ID" value="CAI4214064.1"/>
    <property type="molecule type" value="Genomic_DNA"/>
</dbReference>
<sequence length="288" mass="31773">MTNEGLPPNDNLGPALLGTVWSFWGIATIIYIIRLCTRPSGRFDITAAEYTITAALISKTVSVGFMTAAISKGFGRHNAYVSKENQGTIRRYLVGVFMSGCLPLALREGILKATIILQVLVILVYEVSQFVQCNSVITGVAPADRKCLPKDQVWGFTFMSFSTAMLSDFICATIPIFLFRHLSRSRVEKALIYVLMASSIIATGMGIPKLYHVLTYEYGAEDWLWNLLPEFFWCRMEEAAIIIAACAPCSRSLLKGSCDAWACQPSRSLLGDSNLYDHSLNLQGLGID</sequence>
<dbReference type="Proteomes" id="UP000838763">
    <property type="component" value="Unassembled WGS sequence"/>
</dbReference>
<evidence type="ECO:0000259" key="7">
    <source>
        <dbReference type="Pfam" id="PF20684"/>
    </source>
</evidence>
<evidence type="ECO:0000256" key="1">
    <source>
        <dbReference type="ARBA" id="ARBA00004141"/>
    </source>
</evidence>
<evidence type="ECO:0000313" key="9">
    <source>
        <dbReference type="Proteomes" id="UP000838763"/>
    </source>
</evidence>
<dbReference type="OrthoDB" id="3923077at2759"/>
<dbReference type="Pfam" id="PF20684">
    <property type="entry name" value="Fung_rhodopsin"/>
    <property type="match status" value="1"/>
</dbReference>
<dbReference type="InterPro" id="IPR049326">
    <property type="entry name" value="Rhodopsin_dom_fungi"/>
</dbReference>
<evidence type="ECO:0000256" key="2">
    <source>
        <dbReference type="ARBA" id="ARBA00022692"/>
    </source>
</evidence>
<gene>
    <name evidence="8" type="ORF">PPNO1_LOCUS3797</name>
</gene>
<feature type="transmembrane region" description="Helical" evidence="6">
    <location>
        <begin position="190"/>
        <end position="211"/>
    </location>
</feature>
<organism evidence="8 9">
    <name type="scientific">Parascedosporium putredinis</name>
    <dbReference type="NCBI Taxonomy" id="1442378"/>
    <lineage>
        <taxon>Eukaryota</taxon>
        <taxon>Fungi</taxon>
        <taxon>Dikarya</taxon>
        <taxon>Ascomycota</taxon>
        <taxon>Pezizomycotina</taxon>
        <taxon>Sordariomycetes</taxon>
        <taxon>Hypocreomycetidae</taxon>
        <taxon>Microascales</taxon>
        <taxon>Microascaceae</taxon>
        <taxon>Parascedosporium</taxon>
    </lineage>
</organism>
<dbReference type="InterPro" id="IPR052337">
    <property type="entry name" value="SAT4-like"/>
</dbReference>
<evidence type="ECO:0000256" key="5">
    <source>
        <dbReference type="ARBA" id="ARBA00038359"/>
    </source>
</evidence>
<protein>
    <recommendedName>
        <fullName evidence="7">Rhodopsin domain-containing protein</fullName>
    </recommendedName>
</protein>
<dbReference type="PANTHER" id="PTHR33048">
    <property type="entry name" value="PTH11-LIKE INTEGRAL MEMBRANE PROTEIN (AFU_ORTHOLOGUE AFUA_5G11245)"/>
    <property type="match status" value="1"/>
</dbReference>
<proteinExistence type="inferred from homology"/>
<evidence type="ECO:0000313" key="8">
    <source>
        <dbReference type="EMBL" id="CAI4214064.1"/>
    </source>
</evidence>
<feature type="transmembrane region" description="Helical" evidence="6">
    <location>
        <begin position="152"/>
        <end position="178"/>
    </location>
</feature>
<evidence type="ECO:0000256" key="6">
    <source>
        <dbReference type="SAM" id="Phobius"/>
    </source>
</evidence>
<evidence type="ECO:0000256" key="4">
    <source>
        <dbReference type="ARBA" id="ARBA00023136"/>
    </source>
</evidence>
<dbReference type="GO" id="GO:0016020">
    <property type="term" value="C:membrane"/>
    <property type="evidence" value="ECO:0007669"/>
    <property type="project" value="UniProtKB-SubCell"/>
</dbReference>
<keyword evidence="3 6" id="KW-1133">Transmembrane helix</keyword>
<comment type="similarity">
    <text evidence="5">Belongs to the SAT4 family.</text>
</comment>
<feature type="transmembrane region" description="Helical" evidence="6">
    <location>
        <begin position="113"/>
        <end position="132"/>
    </location>
</feature>